<gene>
    <name evidence="1" type="ORF">SPPG_08868</name>
</gene>
<dbReference type="PANTHER" id="PTHR14256">
    <property type="entry name" value="NADH-UBIQUINONE OXIDOREDUCTASE MLRQ SUBUNIT"/>
    <property type="match status" value="1"/>
</dbReference>
<proteinExistence type="predicted"/>
<dbReference type="RefSeq" id="XP_016613033.1">
    <property type="nucleotide sequence ID" value="XM_016757011.1"/>
</dbReference>
<sequence>MTVFSALKYKPNLRIVVAVIATTALSGIALAERDLFFNPTLLLRHDRRHEDPYPWNKVKPNQNLKLYAVNQRFDNIDPKSIPTRDWD</sequence>
<keyword evidence="2" id="KW-1185">Reference proteome</keyword>
<dbReference type="EMBL" id="KQ257450">
    <property type="protein sequence ID" value="KND04994.1"/>
    <property type="molecule type" value="Genomic_DNA"/>
</dbReference>
<dbReference type="InParanoid" id="A0A0L0HVU0"/>
<dbReference type="PANTHER" id="PTHR14256:SF3">
    <property type="entry name" value="NORMAL MUCOSA OF ESOPHAGUS-SPECIFIC GENE 1 PROTEIN"/>
    <property type="match status" value="1"/>
</dbReference>
<dbReference type="Proteomes" id="UP000053201">
    <property type="component" value="Unassembled WGS sequence"/>
</dbReference>
<evidence type="ECO:0000313" key="1">
    <source>
        <dbReference type="EMBL" id="KND04994.1"/>
    </source>
</evidence>
<protein>
    <submittedName>
        <fullName evidence="1">Uncharacterized protein</fullName>
    </submittedName>
</protein>
<dbReference type="OrthoDB" id="5511684at2759"/>
<organism evidence="1 2">
    <name type="scientific">Spizellomyces punctatus (strain DAOM BR117)</name>
    <dbReference type="NCBI Taxonomy" id="645134"/>
    <lineage>
        <taxon>Eukaryota</taxon>
        <taxon>Fungi</taxon>
        <taxon>Fungi incertae sedis</taxon>
        <taxon>Chytridiomycota</taxon>
        <taxon>Chytridiomycota incertae sedis</taxon>
        <taxon>Chytridiomycetes</taxon>
        <taxon>Spizellomycetales</taxon>
        <taxon>Spizellomycetaceae</taxon>
        <taxon>Spizellomyces</taxon>
    </lineage>
</organism>
<dbReference type="AlphaFoldDB" id="A0A0L0HVU0"/>
<accession>A0A0L0HVU0</accession>
<evidence type="ECO:0000313" key="2">
    <source>
        <dbReference type="Proteomes" id="UP000053201"/>
    </source>
</evidence>
<dbReference type="Pfam" id="PF06522">
    <property type="entry name" value="B12D"/>
    <property type="match status" value="1"/>
</dbReference>
<dbReference type="GeneID" id="27691993"/>
<dbReference type="VEuPathDB" id="FungiDB:SPPG_08868"/>
<reference evidence="1 2" key="1">
    <citation type="submission" date="2009-08" db="EMBL/GenBank/DDBJ databases">
        <title>The Genome Sequence of Spizellomyces punctatus strain DAOM BR117.</title>
        <authorList>
            <consortium name="The Broad Institute Genome Sequencing Platform"/>
            <person name="Russ C."/>
            <person name="Cuomo C."/>
            <person name="Shea T."/>
            <person name="Young S.K."/>
            <person name="Zeng Q."/>
            <person name="Koehrsen M."/>
            <person name="Haas B."/>
            <person name="Borodovsky M."/>
            <person name="Guigo R."/>
            <person name="Alvarado L."/>
            <person name="Berlin A."/>
            <person name="Bochicchio J."/>
            <person name="Borenstein D."/>
            <person name="Chapman S."/>
            <person name="Chen Z."/>
            <person name="Engels R."/>
            <person name="Freedman E."/>
            <person name="Gellesch M."/>
            <person name="Goldberg J."/>
            <person name="Griggs A."/>
            <person name="Gujja S."/>
            <person name="Heiman D."/>
            <person name="Hepburn T."/>
            <person name="Howarth C."/>
            <person name="Jen D."/>
            <person name="Larson L."/>
            <person name="Lewis B."/>
            <person name="Mehta T."/>
            <person name="Park D."/>
            <person name="Pearson M."/>
            <person name="Roberts A."/>
            <person name="Saif S."/>
            <person name="Shenoy N."/>
            <person name="Sisk P."/>
            <person name="Stolte C."/>
            <person name="Sykes S."/>
            <person name="Thomson T."/>
            <person name="Walk T."/>
            <person name="White J."/>
            <person name="Yandava C."/>
            <person name="Burger G."/>
            <person name="Gray M.W."/>
            <person name="Holland P.W.H."/>
            <person name="King N."/>
            <person name="Lang F.B.F."/>
            <person name="Roger A.J."/>
            <person name="Ruiz-Trillo I."/>
            <person name="Lander E."/>
            <person name="Nusbaum C."/>
        </authorList>
    </citation>
    <scope>NUCLEOTIDE SEQUENCE [LARGE SCALE GENOMIC DNA]</scope>
    <source>
        <strain evidence="1 2">DAOM BR117</strain>
    </source>
</reference>
<dbReference type="InterPro" id="IPR010530">
    <property type="entry name" value="B12D"/>
</dbReference>
<name>A0A0L0HVU0_SPIPD</name>